<keyword evidence="6 11" id="KW-0547">Nucleotide-binding</keyword>
<dbReference type="OrthoDB" id="9809127at2"/>
<evidence type="ECO:0000256" key="3">
    <source>
        <dbReference type="ARBA" id="ARBA00022448"/>
    </source>
</evidence>
<dbReference type="Proteomes" id="UP000001412">
    <property type="component" value="Chromosome"/>
</dbReference>
<proteinExistence type="inferred from homology"/>
<evidence type="ECO:0000256" key="9">
    <source>
        <dbReference type="ARBA" id="ARBA00023136"/>
    </source>
</evidence>
<dbReference type="InterPro" id="IPR027417">
    <property type="entry name" value="P-loop_NTPase"/>
</dbReference>
<keyword evidence="12" id="KW-0479">Metal-binding</keyword>
<dbReference type="RefSeq" id="WP_011098754.1">
    <property type="nucleotide sequence ID" value="NC_004557.1"/>
</dbReference>
<dbReference type="InterPro" id="IPR011640">
    <property type="entry name" value="Fe2_transport_prot_B_C"/>
</dbReference>
<feature type="transmembrane region" description="Helical" evidence="13">
    <location>
        <begin position="674"/>
        <end position="700"/>
    </location>
</feature>
<evidence type="ECO:0000256" key="4">
    <source>
        <dbReference type="ARBA" id="ARBA00022475"/>
    </source>
</evidence>
<feature type="binding site" evidence="11">
    <location>
        <begin position="139"/>
        <end position="142"/>
    </location>
    <ligand>
        <name>GTP</name>
        <dbReference type="ChEBI" id="CHEBI:37565"/>
        <label>1</label>
    </ligand>
</feature>
<comment type="similarity">
    <text evidence="13">Belongs to the TRAFAC class TrmE-Era-EngA-EngB-Septin-like GTPase superfamily. FeoB GTPase (TC 9.A.8) family.</text>
</comment>
<keyword evidence="8 11" id="KW-0342">GTP-binding</keyword>
<keyword evidence="7 13" id="KW-1133">Transmembrane helix</keyword>
<evidence type="ECO:0000256" key="6">
    <source>
        <dbReference type="ARBA" id="ARBA00022741"/>
    </source>
</evidence>
<dbReference type="PROSITE" id="PS51711">
    <property type="entry name" value="G_FEOB"/>
    <property type="match status" value="1"/>
</dbReference>
<dbReference type="Pfam" id="PF07670">
    <property type="entry name" value="Gate"/>
    <property type="match status" value="2"/>
</dbReference>
<feature type="binding site" evidence="12">
    <location>
        <position position="47"/>
    </location>
    <ligand>
        <name>Mg(2+)</name>
        <dbReference type="ChEBI" id="CHEBI:18420"/>
        <label>2</label>
    </ligand>
</feature>
<keyword evidence="13" id="KW-0410">Iron transport</keyword>
<feature type="transmembrane region" description="Helical" evidence="13">
    <location>
        <begin position="476"/>
        <end position="499"/>
    </location>
</feature>
<dbReference type="AlphaFoldDB" id="Q898J6"/>
<dbReference type="GO" id="GO:0015093">
    <property type="term" value="F:ferrous iron transmembrane transporter activity"/>
    <property type="evidence" value="ECO:0007669"/>
    <property type="project" value="UniProtKB-UniRule"/>
</dbReference>
<reference evidence="15 16" key="1">
    <citation type="journal article" date="2003" name="Proc. Natl. Acad. Sci. U.S.A.">
        <title>The genome sequence of Clostridium tetani, the causative agent of tetanus disease.</title>
        <authorList>
            <person name="Brueggemann H."/>
            <person name="Baumer S."/>
            <person name="Fricke W.F."/>
            <person name="Wiezer A."/>
            <person name="Liesegang H."/>
            <person name="Decker I."/>
            <person name="Herzberg C."/>
            <person name="Martinez-Arias R."/>
            <person name="Merkl R."/>
            <person name="Henne A."/>
            <person name="Gottschalk G."/>
        </authorList>
    </citation>
    <scope>NUCLEOTIDE SEQUENCE [LARGE SCALE GENOMIC DNA]</scope>
    <source>
        <strain evidence="16">Massachusetts / E88</strain>
    </source>
</reference>
<dbReference type="KEGG" id="ctc:CTC_00451"/>
<feature type="transmembrane region" description="Helical" evidence="13">
    <location>
        <begin position="591"/>
        <end position="611"/>
    </location>
</feature>
<comment type="caution">
    <text evidence="13">Lacks conserved residue(s) required for the propagation of feature annotation.</text>
</comment>
<comment type="function">
    <text evidence="1 13">Probable transporter of a GTP-driven Fe(2+) uptake system.</text>
</comment>
<dbReference type="InterPro" id="IPR041069">
    <property type="entry name" value="FeoB_Cyto"/>
</dbReference>
<feature type="binding site" evidence="12">
    <location>
        <position position="45"/>
    </location>
    <ligand>
        <name>Mg(2+)</name>
        <dbReference type="ChEBI" id="CHEBI:18420"/>
        <label>2</label>
    </ligand>
</feature>
<dbReference type="Pfam" id="PF07664">
    <property type="entry name" value="FeoB_C"/>
    <property type="match status" value="1"/>
</dbReference>
<feature type="binding site" evidence="11">
    <location>
        <begin position="33"/>
        <end position="40"/>
    </location>
    <ligand>
        <name>GTP</name>
        <dbReference type="ChEBI" id="CHEBI:37565"/>
        <label>1</label>
    </ligand>
</feature>
<feature type="binding site" evidence="12">
    <location>
        <position position="48"/>
    </location>
    <ligand>
        <name>Mg(2+)</name>
        <dbReference type="ChEBI" id="CHEBI:18420"/>
        <label>2</label>
    </ligand>
</feature>
<dbReference type="GeneID" id="24253463"/>
<name>Q898J6_CLOTE</name>
<feature type="binding site" evidence="12">
    <location>
        <position position="44"/>
    </location>
    <ligand>
        <name>Mg(2+)</name>
        <dbReference type="ChEBI" id="CHEBI:18420"/>
        <label>2</label>
    </ligand>
</feature>
<keyword evidence="13" id="KW-0408">Iron</keyword>
<dbReference type="GO" id="GO:0005525">
    <property type="term" value="F:GTP binding"/>
    <property type="evidence" value="ECO:0007669"/>
    <property type="project" value="UniProtKB-KW"/>
</dbReference>
<accession>Q898J6</accession>
<protein>
    <recommendedName>
        <fullName evidence="10 13">Ferrous iron transport protein B</fullName>
    </recommendedName>
</protein>
<organism evidence="15 16">
    <name type="scientific">Clostridium tetani (strain Massachusetts / E88)</name>
    <dbReference type="NCBI Taxonomy" id="212717"/>
    <lineage>
        <taxon>Bacteria</taxon>
        <taxon>Bacillati</taxon>
        <taxon>Bacillota</taxon>
        <taxon>Clostridia</taxon>
        <taxon>Eubacteriales</taxon>
        <taxon>Clostridiaceae</taxon>
        <taxon>Clostridium</taxon>
    </lineage>
</organism>
<evidence type="ECO:0000313" key="16">
    <source>
        <dbReference type="Proteomes" id="UP000001412"/>
    </source>
</evidence>
<feature type="transmembrane region" description="Helical" evidence="13">
    <location>
        <begin position="632"/>
        <end position="654"/>
    </location>
</feature>
<dbReference type="InterPro" id="IPR050860">
    <property type="entry name" value="FeoB_GTPase"/>
</dbReference>
<keyword evidence="16" id="KW-1185">Reference proteome</keyword>
<evidence type="ECO:0000256" key="13">
    <source>
        <dbReference type="RuleBase" id="RU362098"/>
    </source>
</evidence>
<dbReference type="HOGENOM" id="CLU_013350_4_0_9"/>
<keyword evidence="9 13" id="KW-0472">Membrane</keyword>
<evidence type="ECO:0000256" key="2">
    <source>
        <dbReference type="ARBA" id="ARBA00004651"/>
    </source>
</evidence>
<keyword evidence="13" id="KW-0406">Ion transport</keyword>
<keyword evidence="3 13" id="KW-0813">Transport</keyword>
<dbReference type="Pfam" id="PF17910">
    <property type="entry name" value="FeoB_Cyto"/>
    <property type="match status" value="1"/>
</dbReference>
<feature type="transmembrane region" description="Helical" evidence="13">
    <location>
        <begin position="306"/>
        <end position="323"/>
    </location>
</feature>
<feature type="domain" description="FeoB-type G" evidence="14">
    <location>
        <begin position="26"/>
        <end position="188"/>
    </location>
</feature>
<comment type="subcellular location">
    <subcellularLocation>
        <location evidence="2 13">Cell membrane</location>
        <topology evidence="2 13">Multi-pass membrane protein</topology>
    </subcellularLocation>
</comment>
<feature type="binding site" evidence="11">
    <location>
        <begin position="79"/>
        <end position="82"/>
    </location>
    <ligand>
        <name>GTP</name>
        <dbReference type="ChEBI" id="CHEBI:37565"/>
        <label>1</label>
    </ligand>
</feature>
<evidence type="ECO:0000256" key="7">
    <source>
        <dbReference type="ARBA" id="ARBA00022989"/>
    </source>
</evidence>
<gene>
    <name evidence="15" type="ordered locus">CTC_00451</name>
</gene>
<dbReference type="InterPro" id="IPR003373">
    <property type="entry name" value="Fe2_transport_prot-B"/>
</dbReference>
<dbReference type="Gene3D" id="1.10.287.1770">
    <property type="match status" value="1"/>
</dbReference>
<evidence type="ECO:0000313" key="15">
    <source>
        <dbReference type="EMBL" id="AAO35085.1"/>
    </source>
</evidence>
<feature type="transmembrane region" description="Helical" evidence="13">
    <location>
        <begin position="368"/>
        <end position="389"/>
    </location>
</feature>
<dbReference type="Pfam" id="PF02421">
    <property type="entry name" value="FeoB_N"/>
    <property type="match status" value="1"/>
</dbReference>
<evidence type="ECO:0000256" key="5">
    <source>
        <dbReference type="ARBA" id="ARBA00022692"/>
    </source>
</evidence>
<keyword evidence="5 13" id="KW-0812">Transmembrane</keyword>
<evidence type="ECO:0000256" key="1">
    <source>
        <dbReference type="ARBA" id="ARBA00003926"/>
    </source>
</evidence>
<evidence type="ECO:0000256" key="10">
    <source>
        <dbReference type="NCBIfam" id="TIGR00437"/>
    </source>
</evidence>
<evidence type="ECO:0000256" key="12">
    <source>
        <dbReference type="PIRSR" id="PIRSR603373-2"/>
    </source>
</evidence>
<dbReference type="GO" id="GO:0046872">
    <property type="term" value="F:metal ion binding"/>
    <property type="evidence" value="ECO:0007669"/>
    <property type="project" value="UniProtKB-KW"/>
</dbReference>
<dbReference type="InterPro" id="IPR030389">
    <property type="entry name" value="G_FEOB_dom"/>
</dbReference>
<dbReference type="SUPFAM" id="SSF52540">
    <property type="entry name" value="P-loop containing nucleoside triphosphate hydrolases"/>
    <property type="match status" value="1"/>
</dbReference>
<keyword evidence="12" id="KW-0460">Magnesium</keyword>
<dbReference type="STRING" id="212717.CTC_00451"/>
<evidence type="ECO:0000259" key="14">
    <source>
        <dbReference type="PROSITE" id="PS51711"/>
    </source>
</evidence>
<dbReference type="NCBIfam" id="TIGR00437">
    <property type="entry name" value="feoB"/>
    <property type="match status" value="1"/>
</dbReference>
<dbReference type="EMBL" id="AE015927">
    <property type="protein sequence ID" value="AAO35085.1"/>
    <property type="molecule type" value="Genomic_DNA"/>
</dbReference>
<feature type="transmembrane region" description="Helical" evidence="13">
    <location>
        <begin position="541"/>
        <end position="562"/>
    </location>
</feature>
<keyword evidence="4" id="KW-1003">Cell membrane</keyword>
<dbReference type="PANTHER" id="PTHR43185:SF2">
    <property type="entry name" value="FERROUS IRON TRANSPORT PROTEIN B"/>
    <property type="match status" value="1"/>
</dbReference>
<dbReference type="InterPro" id="IPR011642">
    <property type="entry name" value="Gate_dom"/>
</dbReference>
<dbReference type="CDD" id="cd01879">
    <property type="entry name" value="FeoB"/>
    <property type="match status" value="1"/>
</dbReference>
<dbReference type="GO" id="GO:0005886">
    <property type="term" value="C:plasma membrane"/>
    <property type="evidence" value="ECO:0007669"/>
    <property type="project" value="UniProtKB-SubCell"/>
</dbReference>
<dbReference type="Gene3D" id="3.40.50.300">
    <property type="entry name" value="P-loop containing nucleotide triphosphate hydrolases"/>
    <property type="match status" value="1"/>
</dbReference>
<sequence>MSNINHLSNINALSQMLGNKINPSEDIVIALAGNPNTGKSTLFNTLTGLKQHTGNWTGKTVTTALGNYKFKDKNFVLVDLPGTYSLLSSSVEEEIARDFICFANPNATVVVTDSTCLERNLNLVLQVLEITDKVVVCVNLIDEAERKKINVDIDKLSNLLGVPVVATSARNGKGLEDLMDAIYKVSYGKIENDPMKIVYNDDIEKRIESLENKIDEFNNSSLSNRWIALKLLDENKNILNSMNKYLNFDYDFLSLNRKEDKDLRDDIVLTMVSIAENISKEVVTFEDKSYNEFDRKIDDILTSKKFGIPVMIALLALTFWITIEGANVPSEMLANMFNNLEKKLTAFFMSRGLEKLHGPLILGVYRTLGWVISVMLPPMAIFFPLFTLLEDLGYLPRVAFNLDNFFKKACAHGKQALTMCMGFGCNAAGVIGCRIIDSPRERLIAIITNTFVPCNGRFPILISITMIFIASNFTGSFNGVIAALTVTLVIILGIIATLLSSKLLSKTLLKGEPSSFTLELPPYRKPKVGQILVRSILDRTLFVLARAIIVAAPAGLILWFFANTYVGDNSILQICANFLNPFAQAIGMDGYILLAFILGLPANEIVIPIIIMSYMSAGALIEFQSLSTLRDLLIANGWTIVTAINVMIFTLMHFPCGTTLLTIRKETGSLKWTLVSFLLPTLFGIVVCFLVTQTFALFTICS</sequence>
<dbReference type="PANTHER" id="PTHR43185">
    <property type="entry name" value="FERROUS IRON TRANSPORT PROTEIN B"/>
    <property type="match status" value="1"/>
</dbReference>
<evidence type="ECO:0000256" key="8">
    <source>
        <dbReference type="ARBA" id="ARBA00023134"/>
    </source>
</evidence>
<evidence type="ECO:0000256" key="11">
    <source>
        <dbReference type="PIRSR" id="PIRSR603373-1"/>
    </source>
</evidence>